<keyword evidence="1" id="KW-0145">Chemotaxis</keyword>
<dbReference type="InterPro" id="IPR000700">
    <property type="entry name" value="PAS-assoc_C"/>
</dbReference>
<dbReference type="InterPro" id="IPR004089">
    <property type="entry name" value="MCPsignal_dom"/>
</dbReference>
<feature type="domain" description="PAC" evidence="7">
    <location>
        <begin position="325"/>
        <end position="379"/>
    </location>
</feature>
<accession>A0A0P7Z2G6</accession>
<evidence type="ECO:0000259" key="5">
    <source>
        <dbReference type="PROSITE" id="PS50111"/>
    </source>
</evidence>
<keyword evidence="2 4" id="KW-0807">Transducer</keyword>
<dbReference type="Proteomes" id="UP000050416">
    <property type="component" value="Unassembled WGS sequence"/>
</dbReference>
<reference evidence="8 9" key="1">
    <citation type="submission" date="2015-09" db="EMBL/GenBank/DDBJ databases">
        <title>Identification and resolution of microdiversity through metagenomic sequencing of parallel consortia.</title>
        <authorList>
            <person name="Nelson W.C."/>
            <person name="Romine M.F."/>
            <person name="Lindemann S.R."/>
        </authorList>
    </citation>
    <scope>NUCLEOTIDE SEQUENCE [LARGE SCALE GENOMIC DNA]</scope>
    <source>
        <strain evidence="8">HL-55</strain>
    </source>
</reference>
<dbReference type="EMBL" id="LJZQ01000013">
    <property type="protein sequence ID" value="KPQ28576.1"/>
    <property type="molecule type" value="Genomic_DNA"/>
</dbReference>
<dbReference type="SMART" id="SM00086">
    <property type="entry name" value="PAC"/>
    <property type="match status" value="4"/>
</dbReference>
<dbReference type="Pfam" id="PF00989">
    <property type="entry name" value="PAS"/>
    <property type="match status" value="2"/>
</dbReference>
<dbReference type="GO" id="GO:0006355">
    <property type="term" value="P:regulation of DNA-templated transcription"/>
    <property type="evidence" value="ECO:0007669"/>
    <property type="project" value="InterPro"/>
</dbReference>
<feature type="domain" description="Methyl-accepting transducer" evidence="5">
    <location>
        <begin position="488"/>
        <end position="588"/>
    </location>
</feature>
<dbReference type="GO" id="GO:0007165">
    <property type="term" value="P:signal transduction"/>
    <property type="evidence" value="ECO:0007669"/>
    <property type="project" value="UniProtKB-KW"/>
</dbReference>
<dbReference type="PRINTS" id="PR00260">
    <property type="entry name" value="CHEMTRNSDUCR"/>
</dbReference>
<dbReference type="Pfam" id="PF13426">
    <property type="entry name" value="PAS_9"/>
    <property type="match status" value="2"/>
</dbReference>
<feature type="domain" description="PAC" evidence="7">
    <location>
        <begin position="205"/>
        <end position="256"/>
    </location>
</feature>
<feature type="domain" description="PAS" evidence="6">
    <location>
        <begin position="253"/>
        <end position="297"/>
    </location>
</feature>
<dbReference type="SUPFAM" id="SSF55785">
    <property type="entry name" value="PYP-like sensor domain (PAS domain)"/>
    <property type="match status" value="4"/>
</dbReference>
<feature type="domain" description="PAC" evidence="7">
    <location>
        <begin position="84"/>
        <end position="134"/>
    </location>
</feature>
<dbReference type="AlphaFoldDB" id="A0A0P7Z2G6"/>
<dbReference type="Pfam" id="PF00015">
    <property type="entry name" value="MCPsignal"/>
    <property type="match status" value="1"/>
</dbReference>
<comment type="similarity">
    <text evidence="3">Belongs to the methyl-accepting chemotaxis (MCP) protein family.</text>
</comment>
<dbReference type="GO" id="GO:0006935">
    <property type="term" value="P:chemotaxis"/>
    <property type="evidence" value="ECO:0007669"/>
    <property type="project" value="UniProtKB-KW"/>
</dbReference>
<comment type="caution">
    <text evidence="8">The sequence shown here is derived from an EMBL/GenBank/DDBJ whole genome shotgun (WGS) entry which is preliminary data.</text>
</comment>
<dbReference type="CDD" id="cd00130">
    <property type="entry name" value="PAS"/>
    <property type="match status" value="3"/>
</dbReference>
<dbReference type="PANTHER" id="PTHR43531:SF11">
    <property type="entry name" value="METHYL-ACCEPTING CHEMOTAXIS PROTEIN 3"/>
    <property type="match status" value="1"/>
</dbReference>
<dbReference type="SUPFAM" id="SSF58104">
    <property type="entry name" value="Methyl-accepting chemotaxis protein (MCP) signaling domain"/>
    <property type="match status" value="1"/>
</dbReference>
<dbReference type="PANTHER" id="PTHR43531">
    <property type="entry name" value="PROTEIN ICFG"/>
    <property type="match status" value="1"/>
</dbReference>
<dbReference type="SMART" id="SM00091">
    <property type="entry name" value="PAS"/>
    <property type="match status" value="3"/>
</dbReference>
<dbReference type="NCBIfam" id="TIGR00229">
    <property type="entry name" value="sensory_box"/>
    <property type="match status" value="3"/>
</dbReference>
<name>A0A0P7Z2G6_9GAMM</name>
<evidence type="ECO:0000313" key="9">
    <source>
        <dbReference type="Proteomes" id="UP000050416"/>
    </source>
</evidence>
<dbReference type="InterPro" id="IPR013767">
    <property type="entry name" value="PAS_fold"/>
</dbReference>
<dbReference type="InterPro" id="IPR035965">
    <property type="entry name" value="PAS-like_dom_sf"/>
</dbReference>
<proteinExistence type="inferred from homology"/>
<dbReference type="PROSITE" id="PS50113">
    <property type="entry name" value="PAC"/>
    <property type="match status" value="3"/>
</dbReference>
<gene>
    <name evidence="8" type="ORF">HLUCCX14_09680</name>
</gene>
<evidence type="ECO:0000256" key="4">
    <source>
        <dbReference type="PROSITE-ProRule" id="PRU00284"/>
    </source>
</evidence>
<dbReference type="Gene3D" id="3.30.450.20">
    <property type="entry name" value="PAS domain"/>
    <property type="match status" value="3"/>
</dbReference>
<organism evidence="8 9">
    <name type="scientific">Marinobacter excellens HL-55</name>
    <dbReference type="NCBI Taxonomy" id="1305731"/>
    <lineage>
        <taxon>Bacteria</taxon>
        <taxon>Pseudomonadati</taxon>
        <taxon>Pseudomonadota</taxon>
        <taxon>Gammaproteobacteria</taxon>
        <taxon>Pseudomonadales</taxon>
        <taxon>Marinobacteraceae</taxon>
        <taxon>Marinobacter</taxon>
    </lineage>
</organism>
<dbReference type="SMART" id="SM00283">
    <property type="entry name" value="MA"/>
    <property type="match status" value="1"/>
</dbReference>
<dbReference type="STRING" id="1305731.GCA_000934705_03681"/>
<dbReference type="InterPro" id="IPR001610">
    <property type="entry name" value="PAC"/>
</dbReference>
<feature type="domain" description="PAS" evidence="6">
    <location>
        <begin position="7"/>
        <end position="61"/>
    </location>
</feature>
<evidence type="ECO:0000259" key="6">
    <source>
        <dbReference type="PROSITE" id="PS50112"/>
    </source>
</evidence>
<dbReference type="PROSITE" id="PS50112">
    <property type="entry name" value="PAS"/>
    <property type="match status" value="3"/>
</dbReference>
<evidence type="ECO:0000256" key="1">
    <source>
        <dbReference type="ARBA" id="ARBA00022500"/>
    </source>
</evidence>
<evidence type="ECO:0000256" key="3">
    <source>
        <dbReference type="ARBA" id="ARBA00029447"/>
    </source>
</evidence>
<dbReference type="InterPro" id="IPR051310">
    <property type="entry name" value="MCP_chemotaxis"/>
</dbReference>
<dbReference type="GO" id="GO:0004888">
    <property type="term" value="F:transmembrane signaling receptor activity"/>
    <property type="evidence" value="ECO:0007669"/>
    <property type="project" value="InterPro"/>
</dbReference>
<dbReference type="PROSITE" id="PS50111">
    <property type="entry name" value="CHEMOTAXIS_TRANSDUC_2"/>
    <property type="match status" value="1"/>
</dbReference>
<sequence length="588" mass="65904">MSISKLFRNRYKQMMDQSIDAIVSIDHHNRVTYFNKAAANLWGYSESEVLGNNVKMLVPKEIQSKHDGFVNHHRESGENKIVDTSRDVQLERKNGEKVWVRIALSKLPSRRGNHYTATVHDISKERSAQRVINQTLEQALDAVVTIDGSNQIIFANPAAESLWGYSKQEMIGQNVKMLVPPEIRPHHDAYVNRHRRTGEDRIIGTTLEVPIHRKDGGVRWASVSLSRIDHDNGETLYTAFFKDVTDEVARREEFQMLSMVANETDNAVIITGPEGKTKYVNRGFTKLTGYEPDEVMDIKPGELLQGPHTEPKTIKLIGEHLSNNQPFYSEILNYDRNRKPYWVSLSINPVFDDKGVLTSYISIQADITAAKEQSLEASRRFDAISRSNGVAEWSLDGKLRSLNSYFLEHLGGKSAEDHEIKRNNLQKMLSSKQFSAVMSGEQISGTFAFRAANGQDRLFETTVAAISDSEGKAKYIVTYGIDVTSKSEAIEVTDREMAQVEASSTEIQKIISVINSIADQTNLLALNAAIEAARAGEAGRGFSVVADEVRQLAKRSSDSASDIRRLVDETNERVKSLGESLRNLNKDT</sequence>
<dbReference type="GO" id="GO:0016020">
    <property type="term" value="C:membrane"/>
    <property type="evidence" value="ECO:0007669"/>
    <property type="project" value="InterPro"/>
</dbReference>
<dbReference type="InterPro" id="IPR000014">
    <property type="entry name" value="PAS"/>
</dbReference>
<evidence type="ECO:0000313" key="8">
    <source>
        <dbReference type="EMBL" id="KPQ28576.1"/>
    </source>
</evidence>
<evidence type="ECO:0000256" key="2">
    <source>
        <dbReference type="ARBA" id="ARBA00023224"/>
    </source>
</evidence>
<dbReference type="InterPro" id="IPR004090">
    <property type="entry name" value="Chemotax_Me-accpt_rcpt"/>
</dbReference>
<dbReference type="Gene3D" id="1.10.287.950">
    <property type="entry name" value="Methyl-accepting chemotaxis protein"/>
    <property type="match status" value="1"/>
</dbReference>
<evidence type="ECO:0000259" key="7">
    <source>
        <dbReference type="PROSITE" id="PS50113"/>
    </source>
</evidence>
<feature type="domain" description="PAS" evidence="6">
    <location>
        <begin position="128"/>
        <end position="182"/>
    </location>
</feature>
<dbReference type="PATRIC" id="fig|1305731.5.peg.387"/>
<protein>
    <submittedName>
        <fullName evidence="8">Methyl-accepting chemotaxis sensory transducer with Pas/Pac sensor</fullName>
    </submittedName>
</protein>